<protein>
    <submittedName>
        <fullName evidence="2">Uncharacterized protein</fullName>
    </submittedName>
</protein>
<keyword evidence="1" id="KW-0812">Transmembrane</keyword>
<evidence type="ECO:0000256" key="1">
    <source>
        <dbReference type="SAM" id="Phobius"/>
    </source>
</evidence>
<dbReference type="AlphaFoldDB" id="A0AAW2GJ84"/>
<keyword evidence="3" id="KW-1185">Reference proteome</keyword>
<keyword evidence="1" id="KW-1133">Transmembrane helix</keyword>
<accession>A0AAW2GJ84</accession>
<reference evidence="2 3" key="1">
    <citation type="submission" date="2023-03" db="EMBL/GenBank/DDBJ databases">
        <title>High recombination rates correlate with genetic variation in Cardiocondyla obscurior ants.</title>
        <authorList>
            <person name="Errbii M."/>
        </authorList>
    </citation>
    <scope>NUCLEOTIDE SEQUENCE [LARGE SCALE GENOMIC DNA]</scope>
    <source>
        <strain evidence="2">Alpha-2009</strain>
        <tissue evidence="2">Whole body</tissue>
    </source>
</reference>
<feature type="transmembrane region" description="Helical" evidence="1">
    <location>
        <begin position="211"/>
        <end position="229"/>
    </location>
</feature>
<comment type="caution">
    <text evidence="2">The sequence shown here is derived from an EMBL/GenBank/DDBJ whole genome shotgun (WGS) entry which is preliminary data.</text>
</comment>
<dbReference type="Proteomes" id="UP001430953">
    <property type="component" value="Unassembled WGS sequence"/>
</dbReference>
<name>A0AAW2GJ84_9HYME</name>
<sequence>MHTTILHIKKKHATELGYRCIMTIYAYAVSRKTYLPSAYVSADGIFPPGTKSGKPALRNPIHQRIFTTDEYPRAPARTCVCMYRTNRFFHSKIPTKILAKCVNNDTIINATFCFPVINPGREKVSTCLTARRTQFPSRFSSENSPFHGIEWANTAACRGKRSSSQHVAPFESLPLKIYSYNIRSLAANKYRLYHACFQKICTIPKKEKKIILYYLNLIFGCILLQNHYYANLKKKEKNIVIKQNIRS</sequence>
<proteinExistence type="predicted"/>
<evidence type="ECO:0000313" key="3">
    <source>
        <dbReference type="Proteomes" id="UP001430953"/>
    </source>
</evidence>
<keyword evidence="1" id="KW-0472">Membrane</keyword>
<organism evidence="2 3">
    <name type="scientific">Cardiocondyla obscurior</name>
    <dbReference type="NCBI Taxonomy" id="286306"/>
    <lineage>
        <taxon>Eukaryota</taxon>
        <taxon>Metazoa</taxon>
        <taxon>Ecdysozoa</taxon>
        <taxon>Arthropoda</taxon>
        <taxon>Hexapoda</taxon>
        <taxon>Insecta</taxon>
        <taxon>Pterygota</taxon>
        <taxon>Neoptera</taxon>
        <taxon>Endopterygota</taxon>
        <taxon>Hymenoptera</taxon>
        <taxon>Apocrita</taxon>
        <taxon>Aculeata</taxon>
        <taxon>Formicoidea</taxon>
        <taxon>Formicidae</taxon>
        <taxon>Myrmicinae</taxon>
        <taxon>Cardiocondyla</taxon>
    </lineage>
</organism>
<gene>
    <name evidence="2" type="ORF">PUN28_003106</name>
</gene>
<dbReference type="EMBL" id="JADYXP020000003">
    <property type="protein sequence ID" value="KAL0127585.1"/>
    <property type="molecule type" value="Genomic_DNA"/>
</dbReference>
<evidence type="ECO:0000313" key="2">
    <source>
        <dbReference type="EMBL" id="KAL0127585.1"/>
    </source>
</evidence>